<dbReference type="GO" id="GO:0022857">
    <property type="term" value="F:transmembrane transporter activity"/>
    <property type="evidence" value="ECO:0007669"/>
    <property type="project" value="InterPro"/>
</dbReference>
<dbReference type="OrthoDB" id="21828at2"/>
<dbReference type="Pfam" id="PF00893">
    <property type="entry name" value="Multi_Drug_Res"/>
    <property type="match status" value="1"/>
</dbReference>
<dbReference type="PANTHER" id="PTHR30561">
    <property type="entry name" value="SMR FAMILY PROTON-DEPENDENT DRUG EFFLUX TRANSPORTER SUGE"/>
    <property type="match status" value="1"/>
</dbReference>
<evidence type="ECO:0000256" key="4">
    <source>
        <dbReference type="ARBA" id="ARBA00022692"/>
    </source>
</evidence>
<organism evidence="9 10">
    <name type="scientific">Ammoniphilus oxalaticus</name>
    <dbReference type="NCBI Taxonomy" id="66863"/>
    <lineage>
        <taxon>Bacteria</taxon>
        <taxon>Bacillati</taxon>
        <taxon>Bacillota</taxon>
        <taxon>Bacilli</taxon>
        <taxon>Bacillales</taxon>
        <taxon>Paenibacillaceae</taxon>
        <taxon>Aneurinibacillus group</taxon>
        <taxon>Ammoniphilus</taxon>
    </lineage>
</organism>
<keyword evidence="3" id="KW-1003">Cell membrane</keyword>
<reference evidence="9 10" key="1">
    <citation type="submission" date="2016-08" db="EMBL/GenBank/DDBJ databases">
        <title>Novel Firmicute Genomes.</title>
        <authorList>
            <person name="Poppleton D.I."/>
            <person name="Gribaldo S."/>
        </authorList>
    </citation>
    <scope>NUCLEOTIDE SEQUENCE [LARGE SCALE GENOMIC DNA]</scope>
    <source>
        <strain evidence="9 10">RAOx-1</strain>
    </source>
</reference>
<dbReference type="InterPro" id="IPR037185">
    <property type="entry name" value="EmrE-like"/>
</dbReference>
<name>A0A419SNP6_9BACL</name>
<evidence type="ECO:0000313" key="9">
    <source>
        <dbReference type="EMBL" id="RKD25887.1"/>
    </source>
</evidence>
<dbReference type="GO" id="GO:0005886">
    <property type="term" value="C:plasma membrane"/>
    <property type="evidence" value="ECO:0007669"/>
    <property type="project" value="UniProtKB-SubCell"/>
</dbReference>
<dbReference type="RefSeq" id="WP_120188567.1">
    <property type="nucleotide sequence ID" value="NZ_MCHY01000006.1"/>
</dbReference>
<comment type="caution">
    <text evidence="9">The sequence shown here is derived from an EMBL/GenBank/DDBJ whole genome shotgun (WGS) entry which is preliminary data.</text>
</comment>
<dbReference type="PANTHER" id="PTHR30561:SF1">
    <property type="entry name" value="MULTIDRUG TRANSPORTER EMRE"/>
    <property type="match status" value="1"/>
</dbReference>
<dbReference type="InterPro" id="IPR000390">
    <property type="entry name" value="Small_drug/metabolite_transptr"/>
</dbReference>
<evidence type="ECO:0000256" key="2">
    <source>
        <dbReference type="ARBA" id="ARBA00022448"/>
    </source>
</evidence>
<evidence type="ECO:0000256" key="1">
    <source>
        <dbReference type="ARBA" id="ARBA00004651"/>
    </source>
</evidence>
<sequence>MAWFFLTSAILLEIAGTVSMKLSDGFSKWIPSALMLLFYLLAFICLSFSFRTISVSIAYAIWSGVGTAAIAIIGYFIFQESLTVTKVTAILLIIIGVVLLNIGGDSKTQLEVSSQNDVAVGDE</sequence>
<dbReference type="Gene3D" id="1.10.3730.20">
    <property type="match status" value="1"/>
</dbReference>
<proteinExistence type="inferred from homology"/>
<comment type="similarity">
    <text evidence="7">Belongs to the drug/metabolite transporter (DMT) superfamily. Small multidrug resistance (SMR) (TC 2.A.7.1) family.</text>
</comment>
<dbReference type="AlphaFoldDB" id="A0A419SNP6"/>
<protein>
    <submittedName>
        <fullName evidence="9">Small multidrug resistance protein</fullName>
    </submittedName>
</protein>
<keyword evidence="4 7" id="KW-0812">Transmembrane</keyword>
<evidence type="ECO:0000256" key="3">
    <source>
        <dbReference type="ARBA" id="ARBA00022475"/>
    </source>
</evidence>
<accession>A0A419SNP6</accession>
<evidence type="ECO:0000256" key="6">
    <source>
        <dbReference type="ARBA" id="ARBA00023136"/>
    </source>
</evidence>
<comment type="subcellular location">
    <subcellularLocation>
        <location evidence="1 7">Cell membrane</location>
        <topology evidence="1 7">Multi-pass membrane protein</topology>
    </subcellularLocation>
</comment>
<gene>
    <name evidence="9" type="ORF">BEP19_02865</name>
</gene>
<feature type="transmembrane region" description="Helical" evidence="8">
    <location>
        <begin position="84"/>
        <end position="103"/>
    </location>
</feature>
<dbReference type="EMBL" id="MCHY01000006">
    <property type="protein sequence ID" value="RKD25887.1"/>
    <property type="molecule type" value="Genomic_DNA"/>
</dbReference>
<keyword evidence="10" id="KW-1185">Reference proteome</keyword>
<feature type="transmembrane region" description="Helical" evidence="8">
    <location>
        <begin position="57"/>
        <end position="78"/>
    </location>
</feature>
<dbReference type="InterPro" id="IPR045324">
    <property type="entry name" value="Small_multidrug_res"/>
</dbReference>
<dbReference type="SUPFAM" id="SSF103481">
    <property type="entry name" value="Multidrug resistance efflux transporter EmrE"/>
    <property type="match status" value="1"/>
</dbReference>
<feature type="transmembrane region" description="Helical" evidence="8">
    <location>
        <begin position="29"/>
        <end position="50"/>
    </location>
</feature>
<evidence type="ECO:0000256" key="8">
    <source>
        <dbReference type="SAM" id="Phobius"/>
    </source>
</evidence>
<evidence type="ECO:0000313" key="10">
    <source>
        <dbReference type="Proteomes" id="UP000284219"/>
    </source>
</evidence>
<keyword evidence="2" id="KW-0813">Transport</keyword>
<evidence type="ECO:0000256" key="7">
    <source>
        <dbReference type="RuleBase" id="RU003942"/>
    </source>
</evidence>
<evidence type="ECO:0000256" key="5">
    <source>
        <dbReference type="ARBA" id="ARBA00022989"/>
    </source>
</evidence>
<keyword evidence="6 8" id="KW-0472">Membrane</keyword>
<keyword evidence="5 8" id="KW-1133">Transmembrane helix</keyword>
<dbReference type="Proteomes" id="UP000284219">
    <property type="component" value="Unassembled WGS sequence"/>
</dbReference>
<dbReference type="FunFam" id="1.10.3730.20:FF:000001">
    <property type="entry name" value="Quaternary ammonium compound resistance transporter SugE"/>
    <property type="match status" value="1"/>
</dbReference>